<dbReference type="InterPro" id="IPR005541">
    <property type="entry name" value="KNOX2"/>
</dbReference>
<dbReference type="PROSITE" id="PS51213">
    <property type="entry name" value="ELK"/>
    <property type="match status" value="1"/>
</dbReference>
<dbReference type="GO" id="GO:0000981">
    <property type="term" value="F:DNA-binding transcription factor activity, RNA polymerase II-specific"/>
    <property type="evidence" value="ECO:0007669"/>
    <property type="project" value="InterPro"/>
</dbReference>
<evidence type="ECO:0000256" key="6">
    <source>
        <dbReference type="PROSITE-ProRule" id="PRU00559"/>
    </source>
</evidence>
<keyword evidence="4 5" id="KW-0539">Nucleus</keyword>
<evidence type="ECO:0000256" key="5">
    <source>
        <dbReference type="PROSITE-ProRule" id="PRU00108"/>
    </source>
</evidence>
<evidence type="ECO:0000256" key="3">
    <source>
        <dbReference type="ARBA" id="ARBA00023155"/>
    </source>
</evidence>
<comment type="subcellular location">
    <subcellularLocation>
        <location evidence="1 5">Nucleus</location>
    </subcellularLocation>
</comment>
<dbReference type="Pfam" id="PF05920">
    <property type="entry name" value="Homeobox_KN"/>
    <property type="match status" value="1"/>
</dbReference>
<dbReference type="Pfam" id="PF03791">
    <property type="entry name" value="KNOX2"/>
    <property type="match status" value="1"/>
</dbReference>
<keyword evidence="2 5" id="KW-0238">DNA-binding</keyword>
<protein>
    <submittedName>
        <fullName evidence="9">Knotted-like homeobox KNOX4</fullName>
    </submittedName>
</protein>
<organism evidence="9">
    <name type="scientific">Fragaria vesca</name>
    <name type="common">Woodland strawberry</name>
    <name type="synonym">Potentilla vesca</name>
    <dbReference type="NCBI Taxonomy" id="57918"/>
    <lineage>
        <taxon>Eukaryota</taxon>
        <taxon>Viridiplantae</taxon>
        <taxon>Streptophyta</taxon>
        <taxon>Embryophyta</taxon>
        <taxon>Tracheophyta</taxon>
        <taxon>Spermatophyta</taxon>
        <taxon>Magnoliopsida</taxon>
        <taxon>eudicotyledons</taxon>
        <taxon>Gunneridae</taxon>
        <taxon>Pentapetalae</taxon>
        <taxon>rosids</taxon>
        <taxon>fabids</taxon>
        <taxon>Rosales</taxon>
        <taxon>Rosaceae</taxon>
        <taxon>Rosoideae</taxon>
        <taxon>Potentilleae</taxon>
        <taxon>Fragariinae</taxon>
        <taxon>Fragaria</taxon>
    </lineage>
</organism>
<feature type="domain" description="ELK" evidence="8">
    <location>
        <begin position="250"/>
        <end position="270"/>
    </location>
</feature>
<keyword evidence="3 5" id="KW-0371">Homeobox</keyword>
<dbReference type="GO" id="GO:0005634">
    <property type="term" value="C:nucleus"/>
    <property type="evidence" value="ECO:0007669"/>
    <property type="project" value="UniProtKB-SubCell"/>
</dbReference>
<dbReference type="CDD" id="cd00086">
    <property type="entry name" value="homeodomain"/>
    <property type="match status" value="1"/>
</dbReference>
<evidence type="ECO:0000259" key="8">
    <source>
        <dbReference type="PROSITE" id="PS51213"/>
    </source>
</evidence>
<dbReference type="PANTHER" id="PTHR11850">
    <property type="entry name" value="HOMEOBOX PROTEIN TRANSCRIPTION FACTORS"/>
    <property type="match status" value="1"/>
</dbReference>
<name>F5A6B4_FRAVE</name>
<evidence type="ECO:0000313" key="9">
    <source>
        <dbReference type="EMBL" id="AEC04753.1"/>
    </source>
</evidence>
<dbReference type="SUPFAM" id="SSF46689">
    <property type="entry name" value="Homeodomain-like"/>
    <property type="match status" value="1"/>
</dbReference>
<dbReference type="GO" id="GO:0003677">
    <property type="term" value="F:DNA binding"/>
    <property type="evidence" value="ECO:0007669"/>
    <property type="project" value="UniProtKB-UniRule"/>
</dbReference>
<evidence type="ECO:0000256" key="4">
    <source>
        <dbReference type="ARBA" id="ARBA00023242"/>
    </source>
</evidence>
<dbReference type="InterPro" id="IPR009057">
    <property type="entry name" value="Homeodomain-like_sf"/>
</dbReference>
<dbReference type="InterPro" id="IPR017970">
    <property type="entry name" value="Homeobox_CS"/>
</dbReference>
<dbReference type="InterPro" id="IPR001356">
    <property type="entry name" value="HD"/>
</dbReference>
<dbReference type="AlphaFoldDB" id="F5A6B4"/>
<accession>F5A6B4</accession>
<evidence type="ECO:0000259" key="7">
    <source>
        <dbReference type="PROSITE" id="PS50071"/>
    </source>
</evidence>
<sequence>MEELYGFSTGNSDHYYSSSSMAMPPEHLPLSEYYTSFEPLSAVVPGSSSDPVYYYSGSNSSTVSDCVSVAVAGNQRGGEEVSCTDFNAKIASHPLYPNLLQAYIDCQKVGAPPELAHILEKIRRESDQLSRRTVGSTCMGVDPELDEFMETYCGILLKYKSDLTKPFNEAITFLNSMETQLNNLAGANTTKGVLMQTRDSRISGMMKLNYWCFDHEDDAPPGNSSDYEDMSGGEIDVQDSDHQQRNVNHELKDKLLRKYSGYISTLKQEFSQKKKKGKLPKDAKQILADWWNLHYKWPYPTEVDKMTLAQVTGLDQKQINNWFINQRKRHWKPSENMQFAVMESLYDP</sequence>
<dbReference type="PROSITE" id="PS00027">
    <property type="entry name" value="HOMEOBOX_1"/>
    <property type="match status" value="1"/>
</dbReference>
<dbReference type="SMART" id="SM01188">
    <property type="entry name" value="ELK"/>
    <property type="match status" value="1"/>
</dbReference>
<feature type="domain" description="Homeobox" evidence="7">
    <location>
        <begin position="270"/>
        <end position="333"/>
    </location>
</feature>
<dbReference type="InterPro" id="IPR005540">
    <property type="entry name" value="KNOX1"/>
</dbReference>
<proteinExistence type="evidence at transcript level"/>
<dbReference type="PROSITE" id="PS50071">
    <property type="entry name" value="HOMEOBOX_2"/>
    <property type="match status" value="1"/>
</dbReference>
<dbReference type="SMART" id="SM01255">
    <property type="entry name" value="KNOX1"/>
    <property type="match status" value="1"/>
</dbReference>
<reference evidence="9" key="1">
    <citation type="submission" date="2010-10" db="EMBL/GenBank/DDBJ databases">
        <title>A Strawberry KNOX Gene Regulates Leaf, Flower and Meristem Architecture.</title>
        <authorList>
            <person name="Chatterjee M."/>
            <person name="Bermudez-Lozano C.L."/>
            <person name="Clancy M.A."/>
            <person name="Davis T.M."/>
            <person name="Folta K.M."/>
        </authorList>
    </citation>
    <scope>NUCLEOTIDE SEQUENCE</scope>
</reference>
<dbReference type="InterPro" id="IPR005539">
    <property type="entry name" value="ELK_dom"/>
</dbReference>
<evidence type="ECO:0000256" key="2">
    <source>
        <dbReference type="ARBA" id="ARBA00023125"/>
    </source>
</evidence>
<dbReference type="SMART" id="SM01256">
    <property type="entry name" value="KNOX2"/>
    <property type="match status" value="1"/>
</dbReference>
<dbReference type="Pfam" id="PF03790">
    <property type="entry name" value="KNOX1"/>
    <property type="match status" value="1"/>
</dbReference>
<dbReference type="SMART" id="SM00389">
    <property type="entry name" value="HOX"/>
    <property type="match status" value="1"/>
</dbReference>
<dbReference type="GeneID" id="101306525"/>
<dbReference type="Pfam" id="PF03789">
    <property type="entry name" value="ELK"/>
    <property type="match status" value="1"/>
</dbReference>
<dbReference type="EMBL" id="HQ413777">
    <property type="protein sequence ID" value="AEC04753.1"/>
    <property type="molecule type" value="mRNA"/>
</dbReference>
<feature type="DNA-binding region" description="Homeobox; TALE-type" evidence="5">
    <location>
        <begin position="271"/>
        <end position="334"/>
    </location>
</feature>
<dbReference type="Gene3D" id="1.10.10.60">
    <property type="entry name" value="Homeodomain-like"/>
    <property type="match status" value="1"/>
</dbReference>
<comment type="similarity">
    <text evidence="6">Belongs to the TALE/KNOX homeobox family.</text>
</comment>
<dbReference type="RefSeq" id="NP_001266984.1">
    <property type="nucleotide sequence ID" value="NM_001280055.1"/>
</dbReference>
<dbReference type="InterPro" id="IPR008422">
    <property type="entry name" value="KN_HD"/>
</dbReference>
<dbReference type="InterPro" id="IPR050224">
    <property type="entry name" value="TALE_homeobox"/>
</dbReference>
<evidence type="ECO:0000256" key="1">
    <source>
        <dbReference type="ARBA" id="ARBA00004123"/>
    </source>
</evidence>